<dbReference type="SUPFAM" id="SSF53623">
    <property type="entry name" value="MurD-like peptide ligases, catalytic domain"/>
    <property type="match status" value="1"/>
</dbReference>
<protein>
    <submittedName>
        <fullName evidence="3">Mur ligase</fullName>
    </submittedName>
</protein>
<reference evidence="3 4" key="1">
    <citation type="journal article" date="2019" name="Nat. Microbiol.">
        <title>Mediterranean grassland soil C-N compound turnover is dependent on rainfall and depth, and is mediated by genomically divergent microorganisms.</title>
        <authorList>
            <person name="Diamond S."/>
            <person name="Andeer P.F."/>
            <person name="Li Z."/>
            <person name="Crits-Christoph A."/>
            <person name="Burstein D."/>
            <person name="Anantharaman K."/>
            <person name="Lane K.R."/>
            <person name="Thomas B.C."/>
            <person name="Pan C."/>
            <person name="Northen T.R."/>
            <person name="Banfield J.F."/>
        </authorList>
    </citation>
    <scope>NUCLEOTIDE SEQUENCE [LARGE SCALE GENOMIC DNA]</scope>
    <source>
        <strain evidence="3">WS_10</strain>
    </source>
</reference>
<accession>A0A538U4E7</accession>
<dbReference type="Gene3D" id="3.90.190.20">
    <property type="entry name" value="Mur ligase, C-terminal domain"/>
    <property type="match status" value="1"/>
</dbReference>
<dbReference type="InterPro" id="IPR004101">
    <property type="entry name" value="Mur_ligase_C"/>
</dbReference>
<proteinExistence type="predicted"/>
<evidence type="ECO:0000313" key="4">
    <source>
        <dbReference type="Proteomes" id="UP000319836"/>
    </source>
</evidence>
<name>A0A538U4E7_UNCEI</name>
<organism evidence="3 4">
    <name type="scientific">Eiseniibacteriota bacterium</name>
    <dbReference type="NCBI Taxonomy" id="2212470"/>
    <lineage>
        <taxon>Bacteria</taxon>
        <taxon>Candidatus Eiseniibacteriota</taxon>
    </lineage>
</organism>
<evidence type="ECO:0000259" key="1">
    <source>
        <dbReference type="Pfam" id="PF02875"/>
    </source>
</evidence>
<gene>
    <name evidence="3" type="ORF">E6K80_07545</name>
</gene>
<comment type="caution">
    <text evidence="3">The sequence shown here is derived from an EMBL/GenBank/DDBJ whole genome shotgun (WGS) entry which is preliminary data.</text>
</comment>
<dbReference type="GO" id="GO:0016881">
    <property type="term" value="F:acid-amino acid ligase activity"/>
    <property type="evidence" value="ECO:0007669"/>
    <property type="project" value="InterPro"/>
</dbReference>
<feature type="domain" description="Mur ligase central" evidence="2">
    <location>
        <begin position="190"/>
        <end position="403"/>
    </location>
</feature>
<dbReference type="EMBL" id="VBPA01000183">
    <property type="protein sequence ID" value="TMQ70753.1"/>
    <property type="molecule type" value="Genomic_DNA"/>
</dbReference>
<keyword evidence="3" id="KW-0436">Ligase</keyword>
<dbReference type="Proteomes" id="UP000319836">
    <property type="component" value="Unassembled WGS sequence"/>
</dbReference>
<dbReference type="InterPro" id="IPR036615">
    <property type="entry name" value="Mur_ligase_C_dom_sf"/>
</dbReference>
<dbReference type="PANTHER" id="PTHR23135">
    <property type="entry name" value="MUR LIGASE FAMILY MEMBER"/>
    <property type="match status" value="1"/>
</dbReference>
<dbReference type="Pfam" id="PF02875">
    <property type="entry name" value="Mur_ligase_C"/>
    <property type="match status" value="1"/>
</dbReference>
<dbReference type="Pfam" id="PF08245">
    <property type="entry name" value="Mur_ligase_M"/>
    <property type="match status" value="1"/>
</dbReference>
<evidence type="ECO:0000313" key="3">
    <source>
        <dbReference type="EMBL" id="TMQ70753.1"/>
    </source>
</evidence>
<dbReference type="InterPro" id="IPR013221">
    <property type="entry name" value="Mur_ligase_cen"/>
</dbReference>
<dbReference type="Gene3D" id="3.40.1190.10">
    <property type="entry name" value="Mur-like, catalytic domain"/>
    <property type="match status" value="1"/>
</dbReference>
<evidence type="ECO:0000259" key="2">
    <source>
        <dbReference type="Pfam" id="PF08245"/>
    </source>
</evidence>
<feature type="domain" description="Mur ligase C-terminal" evidence="1">
    <location>
        <begin position="430"/>
        <end position="558"/>
    </location>
</feature>
<dbReference type="SUPFAM" id="SSF53244">
    <property type="entry name" value="MurD-like peptide ligases, peptide-binding domain"/>
    <property type="match status" value="1"/>
</dbReference>
<dbReference type="AlphaFoldDB" id="A0A538U4E7"/>
<sequence length="595" mass="63611">MRVLDSRRLTGPSLLLDGPGAILDLALEGADPERATLAWNLARSFLLIALGWRAWDPDAESTGSAVRKHKDGLSLAFAAHPDALYTATEINEEAWRWAADALARGALPEKREIPVEVVRRLRTALERERKPWVTRLAAEAARQGVTMLLDDKRVSVGLGVGSRVWPVEETANIAGRIPWAEMRDIPVALVTGTNGKTTTVRLLGAMAQAAGLTAGVTSTDGVSVGDDVVAIGDYSGPNGARTVLRDRRVEVGILEVARGGILRRGLGVARARAALVTNVASDRLGEYGIEDLDALADVKMVVSKAVAGTGRVVQNADDERLWARGSGVRAPVIWFTLDALDHGVAAHRRRGGEACVLEGDTLVFVRGAETETIPLAKVAEIPIAFGGAARHNVANALGAVGVAMALGWPIAAIREGLRRFESSPEANPGRANLWRLGGLTAVVDFAHNPHGLRALAAMAAAMPARRRAIVIGQAGDRDDDAIREFARTAWAIHPARVFIKEMEPFLRGRDRGVVPAMIEAELRMLGAPADSLAHSDTELDAVRAALAWGRDGDLLLLTTHAQRPEVIALVAHLAESGWTPGQPLPRRVRQSLPVR</sequence>
<dbReference type="InterPro" id="IPR036565">
    <property type="entry name" value="Mur-like_cat_sf"/>
</dbReference>
<dbReference type="GO" id="GO:0005524">
    <property type="term" value="F:ATP binding"/>
    <property type="evidence" value="ECO:0007669"/>
    <property type="project" value="InterPro"/>
</dbReference>
<dbReference type="PANTHER" id="PTHR23135:SF18">
    <property type="entry name" value="CYANOPHYCIN SYNTHETASE"/>
    <property type="match status" value="1"/>
</dbReference>